<dbReference type="Gene3D" id="1.20.1280.50">
    <property type="match status" value="1"/>
</dbReference>
<reference evidence="2 3" key="1">
    <citation type="journal article" date="2017" name="Mol. Plant">
        <title>The Genome of Medicinal Plant Macleaya cordata Provides New Insights into Benzylisoquinoline Alkaloids Metabolism.</title>
        <authorList>
            <person name="Liu X."/>
            <person name="Liu Y."/>
            <person name="Huang P."/>
            <person name="Ma Y."/>
            <person name="Qing Z."/>
            <person name="Tang Q."/>
            <person name="Cao H."/>
            <person name="Cheng P."/>
            <person name="Zheng Y."/>
            <person name="Yuan Z."/>
            <person name="Zhou Y."/>
            <person name="Liu J."/>
            <person name="Tang Z."/>
            <person name="Zhuo Y."/>
            <person name="Zhang Y."/>
            <person name="Yu L."/>
            <person name="Huang J."/>
            <person name="Yang P."/>
            <person name="Peng Q."/>
            <person name="Zhang J."/>
            <person name="Jiang W."/>
            <person name="Zhang Z."/>
            <person name="Lin K."/>
            <person name="Ro D.K."/>
            <person name="Chen X."/>
            <person name="Xiong X."/>
            <person name="Shang Y."/>
            <person name="Huang S."/>
            <person name="Zeng J."/>
        </authorList>
    </citation>
    <scope>NUCLEOTIDE SEQUENCE [LARGE SCALE GENOMIC DNA]</scope>
    <source>
        <strain evidence="3">cv. BLH2017</strain>
        <tissue evidence="2">Root</tissue>
    </source>
</reference>
<dbReference type="Pfam" id="PF03478">
    <property type="entry name" value="Beta-prop_KIB1-4"/>
    <property type="match status" value="1"/>
</dbReference>
<dbReference type="PANTHER" id="PTHR44259:SF114">
    <property type="entry name" value="OS06G0707300 PROTEIN"/>
    <property type="match status" value="1"/>
</dbReference>
<dbReference type="STRING" id="56857.A0A200QZU8"/>
<evidence type="ECO:0000313" key="2">
    <source>
        <dbReference type="EMBL" id="OVA15999.1"/>
    </source>
</evidence>
<organism evidence="2 3">
    <name type="scientific">Macleaya cordata</name>
    <name type="common">Five-seeded plume-poppy</name>
    <name type="synonym">Bocconia cordata</name>
    <dbReference type="NCBI Taxonomy" id="56857"/>
    <lineage>
        <taxon>Eukaryota</taxon>
        <taxon>Viridiplantae</taxon>
        <taxon>Streptophyta</taxon>
        <taxon>Embryophyta</taxon>
        <taxon>Tracheophyta</taxon>
        <taxon>Spermatophyta</taxon>
        <taxon>Magnoliopsida</taxon>
        <taxon>Ranunculales</taxon>
        <taxon>Papaveraceae</taxon>
        <taxon>Papaveroideae</taxon>
        <taxon>Macleaya</taxon>
    </lineage>
</organism>
<dbReference type="InterPro" id="IPR005174">
    <property type="entry name" value="KIB1-4_b-propeller"/>
</dbReference>
<feature type="domain" description="KIB1-4 beta-propeller" evidence="1">
    <location>
        <begin position="71"/>
        <end position="373"/>
    </location>
</feature>
<evidence type="ECO:0000259" key="1">
    <source>
        <dbReference type="Pfam" id="PF03478"/>
    </source>
</evidence>
<dbReference type="AlphaFoldDB" id="A0A200QZU8"/>
<name>A0A200QZU8_MACCD</name>
<sequence length="404" mass="46374">MSSDWAQLHPELIEAIANRLSAYIDYIRFRAVCVSWRSVLPKLPNLRHLPPQIPWLMVPFMEDKSQNYGCFFSISENKYHLLELPEFSKKRVCGSSLGWLIMLEEGPAVNLFNPLTRTLIPLPPLTTFPHVKFRPSKLGREFKIYDSTEDDSYTHSLTMMQNCFIRKMVLSSSPSSNNIEAVNYMIVAILSSCKLAFMKKGDQVWTLLNDPEFSFEDVIFYKGQYLAVDSERRVVVCDFDDPSLKVTVISPGPQGEIGFTTHYLVDFSGDLLLVSRVREYEHKGTFDYTTVKFRVFKPDQNGQEWHWPRIKDLGDCVLFLGANSSVCLLANELSGCQRNCIYFADDNHDSYNFKDDDLDDSYEIGGHDLGVFDLNNGSIKANPYHLFNPRFIWPPPIWVTPNPS</sequence>
<keyword evidence="3" id="KW-1185">Reference proteome</keyword>
<proteinExistence type="predicted"/>
<dbReference type="OMA" id="NCFHSIS"/>
<accession>A0A200QZU8</accession>
<dbReference type="InterPro" id="IPR050942">
    <property type="entry name" value="F-box_BR-signaling"/>
</dbReference>
<dbReference type="PANTHER" id="PTHR44259">
    <property type="entry name" value="OS07G0183000 PROTEIN-RELATED"/>
    <property type="match status" value="1"/>
</dbReference>
<dbReference type="OrthoDB" id="1937564at2759"/>
<comment type="caution">
    <text evidence="2">The sequence shown here is derived from an EMBL/GenBank/DDBJ whole genome shotgun (WGS) entry which is preliminary data.</text>
</comment>
<gene>
    <name evidence="2" type="ORF">BVC80_1823g58</name>
</gene>
<dbReference type="EMBL" id="MVGT01000727">
    <property type="protein sequence ID" value="OVA15999.1"/>
    <property type="molecule type" value="Genomic_DNA"/>
</dbReference>
<evidence type="ECO:0000313" key="3">
    <source>
        <dbReference type="Proteomes" id="UP000195402"/>
    </source>
</evidence>
<dbReference type="Proteomes" id="UP000195402">
    <property type="component" value="Unassembled WGS sequence"/>
</dbReference>
<protein>
    <recommendedName>
        <fullName evidence="1">KIB1-4 beta-propeller domain-containing protein</fullName>
    </recommendedName>
</protein>
<dbReference type="InParanoid" id="A0A200QZU8"/>